<dbReference type="SMART" id="SM00829">
    <property type="entry name" value="PKS_ER"/>
    <property type="match status" value="1"/>
</dbReference>
<feature type="region of interest" description="Disordered" evidence="1">
    <location>
        <begin position="1"/>
        <end position="22"/>
    </location>
</feature>
<dbReference type="Proteomes" id="UP001500016">
    <property type="component" value="Unassembled WGS sequence"/>
</dbReference>
<dbReference type="InterPro" id="IPR011032">
    <property type="entry name" value="GroES-like_sf"/>
</dbReference>
<evidence type="ECO:0000256" key="1">
    <source>
        <dbReference type="SAM" id="MobiDB-lite"/>
    </source>
</evidence>
<dbReference type="InterPro" id="IPR051397">
    <property type="entry name" value="Zn-ADH-like_protein"/>
</dbReference>
<dbReference type="SUPFAM" id="SSF51735">
    <property type="entry name" value="NAD(P)-binding Rossmann-fold domains"/>
    <property type="match status" value="1"/>
</dbReference>
<dbReference type="SUPFAM" id="SSF50129">
    <property type="entry name" value="GroES-like"/>
    <property type="match status" value="1"/>
</dbReference>
<comment type="caution">
    <text evidence="3">The sequence shown here is derived from an EMBL/GenBank/DDBJ whole genome shotgun (WGS) entry which is preliminary data.</text>
</comment>
<gene>
    <name evidence="3" type="ORF">GCM10009801_74280</name>
</gene>
<reference evidence="4" key="1">
    <citation type="journal article" date="2019" name="Int. J. Syst. Evol. Microbiol.">
        <title>The Global Catalogue of Microorganisms (GCM) 10K type strain sequencing project: providing services to taxonomists for standard genome sequencing and annotation.</title>
        <authorList>
            <consortium name="The Broad Institute Genomics Platform"/>
            <consortium name="The Broad Institute Genome Sequencing Center for Infectious Disease"/>
            <person name="Wu L."/>
            <person name="Ma J."/>
        </authorList>
    </citation>
    <scope>NUCLEOTIDE SEQUENCE [LARGE SCALE GENOMIC DNA]</scope>
    <source>
        <strain evidence="4">JCM 15478</strain>
    </source>
</reference>
<dbReference type="Gene3D" id="3.90.180.10">
    <property type="entry name" value="Medium-chain alcohol dehydrogenases, catalytic domain"/>
    <property type="match status" value="1"/>
</dbReference>
<feature type="region of interest" description="Disordered" evidence="1">
    <location>
        <begin position="189"/>
        <end position="215"/>
    </location>
</feature>
<proteinExistence type="predicted"/>
<protein>
    <submittedName>
        <fullName evidence="3">Zinc-binding alcohol dehydrogenase family protein</fullName>
    </submittedName>
</protein>
<sequence>MRAAVVTSPGRPPRYGTAAEPRPAPGEVVLDVVAAGLHPVVRALASGAHYASDGSWPHVPGIDGVGRRPDGTLVHFSGLAPGRGSMAERVAAPEAALVPLPEAPPGTPPGICDPVQIAALVNPALSAWLALRLRACLRPGENVLVLGATGCAGRMAVRLAHLAGAADIAAAGRDRTALGELPALGATRTVALDGGTEDDAPDDGSRADGDPEDGGTALAEAAARADVVVDYLWGPVTERALAAVLRRRDRARSGRSLRWVQVGDAAGPDITLPARALRQRDLELLGSGIGSVAPEAVRGATRELISTLPETGLRVAAQAVPLDGIERAWPLRRSGTRVVLVP</sequence>
<evidence type="ECO:0000259" key="2">
    <source>
        <dbReference type="SMART" id="SM00829"/>
    </source>
</evidence>
<organism evidence="3 4">
    <name type="scientific">Streptomyces albiaxialis</name>
    <dbReference type="NCBI Taxonomy" id="329523"/>
    <lineage>
        <taxon>Bacteria</taxon>
        <taxon>Bacillati</taxon>
        <taxon>Actinomycetota</taxon>
        <taxon>Actinomycetes</taxon>
        <taxon>Kitasatosporales</taxon>
        <taxon>Streptomycetaceae</taxon>
        <taxon>Streptomyces</taxon>
    </lineage>
</organism>
<dbReference type="PANTHER" id="PTHR43677:SF11">
    <property type="entry name" value="ZINC-CONTAINING ALCOHOL DEHYDROGENASE"/>
    <property type="match status" value="1"/>
</dbReference>
<dbReference type="Gene3D" id="3.40.50.720">
    <property type="entry name" value="NAD(P)-binding Rossmann-like Domain"/>
    <property type="match status" value="1"/>
</dbReference>
<name>A0ABP5IMV4_9ACTN</name>
<feature type="domain" description="Enoyl reductase (ER)" evidence="2">
    <location>
        <begin position="10"/>
        <end position="322"/>
    </location>
</feature>
<dbReference type="InterPro" id="IPR020843">
    <property type="entry name" value="ER"/>
</dbReference>
<evidence type="ECO:0000313" key="4">
    <source>
        <dbReference type="Proteomes" id="UP001500016"/>
    </source>
</evidence>
<dbReference type="InterPro" id="IPR036291">
    <property type="entry name" value="NAD(P)-bd_dom_sf"/>
</dbReference>
<dbReference type="EMBL" id="BAAAPE010000025">
    <property type="protein sequence ID" value="GAA2101209.1"/>
    <property type="molecule type" value="Genomic_DNA"/>
</dbReference>
<dbReference type="RefSeq" id="WP_344534745.1">
    <property type="nucleotide sequence ID" value="NZ_BAAAPE010000025.1"/>
</dbReference>
<keyword evidence="4" id="KW-1185">Reference proteome</keyword>
<evidence type="ECO:0000313" key="3">
    <source>
        <dbReference type="EMBL" id="GAA2101209.1"/>
    </source>
</evidence>
<dbReference type="PANTHER" id="PTHR43677">
    <property type="entry name" value="SHORT-CHAIN DEHYDROGENASE/REDUCTASE"/>
    <property type="match status" value="1"/>
</dbReference>
<accession>A0ABP5IMV4</accession>